<protein>
    <submittedName>
        <fullName evidence="1">Uncharacterized protein</fullName>
    </submittedName>
</protein>
<dbReference type="Proteomes" id="UP000821865">
    <property type="component" value="Chromosome 3"/>
</dbReference>
<comment type="caution">
    <text evidence="1">The sequence shown here is derived from an EMBL/GenBank/DDBJ whole genome shotgun (WGS) entry which is preliminary data.</text>
</comment>
<keyword evidence="2" id="KW-1185">Reference proteome</keyword>
<evidence type="ECO:0000313" key="1">
    <source>
        <dbReference type="EMBL" id="KAH7958352.1"/>
    </source>
</evidence>
<evidence type="ECO:0000313" key="2">
    <source>
        <dbReference type="Proteomes" id="UP000821865"/>
    </source>
</evidence>
<proteinExistence type="predicted"/>
<reference evidence="1" key="1">
    <citation type="submission" date="2020-05" db="EMBL/GenBank/DDBJ databases">
        <title>Large-scale comparative analyses of tick genomes elucidate their genetic diversity and vector capacities.</title>
        <authorList>
            <person name="Jia N."/>
            <person name="Wang J."/>
            <person name="Shi W."/>
            <person name="Du L."/>
            <person name="Sun Y."/>
            <person name="Zhan W."/>
            <person name="Jiang J."/>
            <person name="Wang Q."/>
            <person name="Zhang B."/>
            <person name="Ji P."/>
            <person name="Sakyi L.B."/>
            <person name="Cui X."/>
            <person name="Yuan T."/>
            <person name="Jiang B."/>
            <person name="Yang W."/>
            <person name="Lam T.T.-Y."/>
            <person name="Chang Q."/>
            <person name="Ding S."/>
            <person name="Wang X."/>
            <person name="Zhu J."/>
            <person name="Ruan X."/>
            <person name="Zhao L."/>
            <person name="Wei J."/>
            <person name="Que T."/>
            <person name="Du C."/>
            <person name="Cheng J."/>
            <person name="Dai P."/>
            <person name="Han X."/>
            <person name="Huang E."/>
            <person name="Gao Y."/>
            <person name="Liu J."/>
            <person name="Shao H."/>
            <person name="Ye R."/>
            <person name="Li L."/>
            <person name="Wei W."/>
            <person name="Wang X."/>
            <person name="Wang C."/>
            <person name="Yang T."/>
            <person name="Huo Q."/>
            <person name="Li W."/>
            <person name="Guo W."/>
            <person name="Chen H."/>
            <person name="Zhou L."/>
            <person name="Ni X."/>
            <person name="Tian J."/>
            <person name="Zhou Y."/>
            <person name="Sheng Y."/>
            <person name="Liu T."/>
            <person name="Pan Y."/>
            <person name="Xia L."/>
            <person name="Li J."/>
            <person name="Zhao F."/>
            <person name="Cao W."/>
        </authorList>
    </citation>
    <scope>NUCLEOTIDE SEQUENCE</scope>
    <source>
        <strain evidence="1">Dsil-2018</strain>
    </source>
</reference>
<dbReference type="EMBL" id="CM023472">
    <property type="protein sequence ID" value="KAH7958352.1"/>
    <property type="molecule type" value="Genomic_DNA"/>
</dbReference>
<accession>A0ACB8D1M4</accession>
<gene>
    <name evidence="1" type="ORF">HPB49_001004</name>
</gene>
<sequence>MSQGDVGLFRRVCDPLVYEIDEAFRTKASQPRTQDIVPYESSTLVITDFPLPSLLLGKESLVLLGFIAWNSAGISICYISSIVLAVHFANTVDLKEAMQDLKDQNVEEGDFRRQMMITTISVFTLMAFMKGAILYNMYMYYKKTDGVDGSIEEAPTAYYFPADPTAPVPFLPPESKGKCRRCAASSRPLRPYGAPDTAMASARRPPAPAAVLPSVRRPPVQQPFEVAVLRTPFMVLHMPPAELPTGPQPTTQQQPPPTSMQTAAR</sequence>
<organism evidence="1 2">
    <name type="scientific">Dermacentor silvarum</name>
    <name type="common">Tick</name>
    <dbReference type="NCBI Taxonomy" id="543639"/>
    <lineage>
        <taxon>Eukaryota</taxon>
        <taxon>Metazoa</taxon>
        <taxon>Ecdysozoa</taxon>
        <taxon>Arthropoda</taxon>
        <taxon>Chelicerata</taxon>
        <taxon>Arachnida</taxon>
        <taxon>Acari</taxon>
        <taxon>Parasitiformes</taxon>
        <taxon>Ixodida</taxon>
        <taxon>Ixodoidea</taxon>
        <taxon>Ixodidae</taxon>
        <taxon>Rhipicephalinae</taxon>
        <taxon>Dermacentor</taxon>
    </lineage>
</organism>
<name>A0ACB8D1M4_DERSI</name>